<dbReference type="Pfam" id="PF18932">
    <property type="entry name" value="DUF5681"/>
    <property type="match status" value="1"/>
</dbReference>
<sequence>MTNKGQFKKGVSGNPKGRPKTGEAITELFKEYLEGIDETTKLERKRLLVEELYARAMGKKTISKRGKQIQLPGSDELLKYIVNRLDGMPKQAVDLEAFVDGEETLTVFIERPSGAPASRADERREGTKDAEDQPA</sequence>
<reference evidence="3" key="1">
    <citation type="submission" date="2017-02" db="EMBL/GenBank/DDBJ databases">
        <authorList>
            <person name="Regsiter A."/>
            <person name="William W."/>
        </authorList>
    </citation>
    <scope>NUCLEOTIDE SEQUENCE</scope>
    <source>
        <strain evidence="3">Bib</strain>
    </source>
</reference>
<proteinExistence type="predicted"/>
<feature type="region of interest" description="Disordered" evidence="1">
    <location>
        <begin position="110"/>
        <end position="135"/>
    </location>
</feature>
<feature type="compositionally biased region" description="Basic and acidic residues" evidence="1">
    <location>
        <begin position="119"/>
        <end position="135"/>
    </location>
</feature>
<feature type="region of interest" description="Disordered" evidence="1">
    <location>
        <begin position="1"/>
        <end position="22"/>
    </location>
</feature>
<dbReference type="AlphaFoldDB" id="A0A3P3XLK6"/>
<feature type="domain" description="DUF5681" evidence="2">
    <location>
        <begin position="4"/>
        <end position="57"/>
    </location>
</feature>
<name>A0A3P3XLK6_9SPIR</name>
<evidence type="ECO:0000313" key="3">
    <source>
        <dbReference type="EMBL" id="SLM15610.1"/>
    </source>
</evidence>
<protein>
    <recommendedName>
        <fullName evidence="2">DUF5681 domain-containing protein</fullName>
    </recommendedName>
</protein>
<accession>A0A3P3XLK6</accession>
<evidence type="ECO:0000259" key="2">
    <source>
        <dbReference type="Pfam" id="PF18932"/>
    </source>
</evidence>
<dbReference type="InterPro" id="IPR043736">
    <property type="entry name" value="DUF5681"/>
</dbReference>
<evidence type="ECO:0000256" key="1">
    <source>
        <dbReference type="SAM" id="MobiDB-lite"/>
    </source>
</evidence>
<organism evidence="3">
    <name type="scientific">uncultured spirochete</name>
    <dbReference type="NCBI Taxonomy" id="156406"/>
    <lineage>
        <taxon>Bacteria</taxon>
        <taxon>Pseudomonadati</taxon>
        <taxon>Spirochaetota</taxon>
        <taxon>Spirochaetia</taxon>
        <taxon>Spirochaetales</taxon>
        <taxon>environmental samples</taxon>
    </lineage>
</organism>
<dbReference type="EMBL" id="FWDM01000037">
    <property type="protein sequence ID" value="SLM15610.1"/>
    <property type="molecule type" value="Genomic_DNA"/>
</dbReference>
<gene>
    <name evidence="3" type="ORF">SPIROBIBN47_50087</name>
</gene>